<evidence type="ECO:0000256" key="3">
    <source>
        <dbReference type="ARBA" id="ARBA00022691"/>
    </source>
</evidence>
<evidence type="ECO:0000256" key="4">
    <source>
        <dbReference type="HAMAP-Rule" id="MF_02126"/>
    </source>
</evidence>
<keyword evidence="1 4" id="KW-0489">Methyltransferase</keyword>
<evidence type="ECO:0000256" key="1">
    <source>
        <dbReference type="ARBA" id="ARBA00022603"/>
    </source>
</evidence>
<reference evidence="7 8" key="1">
    <citation type="submission" date="2020-08" db="EMBL/GenBank/DDBJ databases">
        <title>Genomic Encyclopedia of Type Strains, Phase IV (KMG-IV): sequencing the most valuable type-strain genomes for metagenomic binning, comparative biology and taxonomic classification.</title>
        <authorList>
            <person name="Goeker M."/>
        </authorList>
    </citation>
    <scope>NUCLEOTIDE SEQUENCE [LARGE SCALE GENOMIC DNA]</scope>
    <source>
        <strain evidence="7 8">DSM 25481</strain>
    </source>
</reference>
<feature type="binding site" evidence="4">
    <location>
        <begin position="121"/>
        <end position="125"/>
    </location>
    <ligand>
        <name>S-adenosyl-L-methionine</name>
        <dbReference type="ChEBI" id="CHEBI:59789"/>
    </ligand>
</feature>
<evidence type="ECO:0000259" key="6">
    <source>
        <dbReference type="Pfam" id="PF17827"/>
    </source>
</evidence>
<dbReference type="PROSITE" id="PS00092">
    <property type="entry name" value="N6_MTASE"/>
    <property type="match status" value="1"/>
</dbReference>
<dbReference type="PANTHER" id="PTHR18895">
    <property type="entry name" value="HEMK METHYLTRANSFERASE"/>
    <property type="match status" value="1"/>
</dbReference>
<dbReference type="AlphaFoldDB" id="A0A7W6D124"/>
<sequence length="281" mass="29091">MTRSEAVREAAAKLRQAGVDEAEPDARLLARAAFGVDFAALLASGHEPVGPSEQARLEAMLARRAAGEPTDRILGVREFWGMPFRLTPETLSPRPDTETVVAAALKAVAQLAGPLEILDLGVGSGCLLLALLSERPDARGVGVDRSPGAAAAARANAASLGFGDRARFIVGDWASALEGRFGLIVSNPPYIPRPDLSGLATEVAAHDPMLALDGGEDGLAAYAAILRTAPRLLTAGGVLAMELGVGQRDDVVRLAQEAGFVTLGVEDDLAGIPRALVLGRP</sequence>
<keyword evidence="2 4" id="KW-0808">Transferase</keyword>
<dbReference type="Pfam" id="PF17827">
    <property type="entry name" value="PrmC_N"/>
    <property type="match status" value="1"/>
</dbReference>
<dbReference type="GO" id="GO:0032259">
    <property type="term" value="P:methylation"/>
    <property type="evidence" value="ECO:0007669"/>
    <property type="project" value="UniProtKB-KW"/>
</dbReference>
<dbReference type="InterPro" id="IPR025714">
    <property type="entry name" value="Methyltranfer_dom"/>
</dbReference>
<feature type="binding site" evidence="4">
    <location>
        <begin position="187"/>
        <end position="190"/>
    </location>
    <ligand>
        <name>substrate</name>
    </ligand>
</feature>
<accession>A0A7W6D124</accession>
<proteinExistence type="inferred from homology"/>
<name>A0A7W6D124_9HYPH</name>
<keyword evidence="3 4" id="KW-0949">S-adenosyl-L-methionine</keyword>
<comment type="similarity">
    <text evidence="4">Belongs to the protein N5-glutamine methyltransferase family. PrmC subfamily.</text>
</comment>
<dbReference type="Proteomes" id="UP000528964">
    <property type="component" value="Unassembled WGS sequence"/>
</dbReference>
<feature type="binding site" evidence="4">
    <location>
        <position position="173"/>
    </location>
    <ligand>
        <name>S-adenosyl-L-methionine</name>
        <dbReference type="ChEBI" id="CHEBI:59789"/>
    </ligand>
</feature>
<dbReference type="Pfam" id="PF13847">
    <property type="entry name" value="Methyltransf_31"/>
    <property type="match status" value="1"/>
</dbReference>
<dbReference type="InterPro" id="IPR029063">
    <property type="entry name" value="SAM-dependent_MTases_sf"/>
</dbReference>
<evidence type="ECO:0000256" key="2">
    <source>
        <dbReference type="ARBA" id="ARBA00022679"/>
    </source>
</evidence>
<evidence type="ECO:0000313" key="8">
    <source>
        <dbReference type="Proteomes" id="UP000528964"/>
    </source>
</evidence>
<dbReference type="HAMAP" id="MF_02126">
    <property type="entry name" value="RF_methyltr_PrmC"/>
    <property type="match status" value="1"/>
</dbReference>
<dbReference type="Gene3D" id="1.10.8.10">
    <property type="entry name" value="DNA helicase RuvA subunit, C-terminal domain"/>
    <property type="match status" value="1"/>
</dbReference>
<dbReference type="InterPro" id="IPR019874">
    <property type="entry name" value="RF_methyltr_PrmC"/>
</dbReference>
<protein>
    <recommendedName>
        <fullName evidence="4">Release factor glutamine methyltransferase</fullName>
        <shortName evidence="4">RF MTase</shortName>
        <ecNumber evidence="4">2.1.1.297</ecNumber>
    </recommendedName>
    <alternativeName>
        <fullName evidence="4">N5-glutamine methyltransferase PrmC</fullName>
    </alternativeName>
    <alternativeName>
        <fullName evidence="4">Protein-(glutamine-N5) MTase PrmC</fullName>
    </alternativeName>
    <alternativeName>
        <fullName evidence="4">Protein-glutamine N-methyltransferase PrmC</fullName>
    </alternativeName>
</protein>
<keyword evidence="8" id="KW-1185">Reference proteome</keyword>
<dbReference type="EC" id="2.1.1.297" evidence="4"/>
<dbReference type="RefSeq" id="WP_183396656.1">
    <property type="nucleotide sequence ID" value="NZ_JACIDR010000009.1"/>
</dbReference>
<feature type="domain" description="Methyltransferase" evidence="5">
    <location>
        <begin position="116"/>
        <end position="244"/>
    </location>
</feature>
<dbReference type="NCBIfam" id="TIGR00536">
    <property type="entry name" value="hemK_fam"/>
    <property type="match status" value="1"/>
</dbReference>
<feature type="binding site" evidence="4">
    <location>
        <position position="187"/>
    </location>
    <ligand>
        <name>S-adenosyl-L-methionine</name>
        <dbReference type="ChEBI" id="CHEBI:59789"/>
    </ligand>
</feature>
<evidence type="ECO:0000313" key="7">
    <source>
        <dbReference type="EMBL" id="MBB3974798.1"/>
    </source>
</evidence>
<dbReference type="InterPro" id="IPR004556">
    <property type="entry name" value="HemK-like"/>
</dbReference>
<feature type="domain" description="Release factor glutamine methyltransferase N-terminal" evidence="6">
    <location>
        <begin position="5"/>
        <end position="75"/>
    </location>
</feature>
<dbReference type="CDD" id="cd02440">
    <property type="entry name" value="AdoMet_MTases"/>
    <property type="match status" value="1"/>
</dbReference>
<organism evidence="7 8">
    <name type="scientific">Hansschlegelia beijingensis</name>
    <dbReference type="NCBI Taxonomy" id="1133344"/>
    <lineage>
        <taxon>Bacteria</taxon>
        <taxon>Pseudomonadati</taxon>
        <taxon>Pseudomonadota</taxon>
        <taxon>Alphaproteobacteria</taxon>
        <taxon>Hyphomicrobiales</taxon>
        <taxon>Methylopilaceae</taxon>
        <taxon>Hansschlegelia</taxon>
    </lineage>
</organism>
<dbReference type="SUPFAM" id="SSF53335">
    <property type="entry name" value="S-adenosyl-L-methionine-dependent methyltransferases"/>
    <property type="match status" value="1"/>
</dbReference>
<dbReference type="GO" id="GO:0102559">
    <property type="term" value="F:peptide chain release factor N(5)-glutamine methyltransferase activity"/>
    <property type="evidence" value="ECO:0007669"/>
    <property type="project" value="UniProtKB-EC"/>
</dbReference>
<dbReference type="EMBL" id="JACIDR010000009">
    <property type="protein sequence ID" value="MBB3974798.1"/>
    <property type="molecule type" value="Genomic_DNA"/>
</dbReference>
<dbReference type="PANTHER" id="PTHR18895:SF74">
    <property type="entry name" value="MTRF1L RELEASE FACTOR GLUTAMINE METHYLTRANSFERASE"/>
    <property type="match status" value="1"/>
</dbReference>
<dbReference type="Gene3D" id="3.40.50.150">
    <property type="entry name" value="Vaccinia Virus protein VP39"/>
    <property type="match status" value="1"/>
</dbReference>
<comment type="catalytic activity">
    <reaction evidence="4">
        <text>L-glutaminyl-[peptide chain release factor] + S-adenosyl-L-methionine = N(5)-methyl-L-glutaminyl-[peptide chain release factor] + S-adenosyl-L-homocysteine + H(+)</text>
        <dbReference type="Rhea" id="RHEA:42896"/>
        <dbReference type="Rhea" id="RHEA-COMP:10271"/>
        <dbReference type="Rhea" id="RHEA-COMP:10272"/>
        <dbReference type="ChEBI" id="CHEBI:15378"/>
        <dbReference type="ChEBI" id="CHEBI:30011"/>
        <dbReference type="ChEBI" id="CHEBI:57856"/>
        <dbReference type="ChEBI" id="CHEBI:59789"/>
        <dbReference type="ChEBI" id="CHEBI:61891"/>
        <dbReference type="EC" id="2.1.1.297"/>
    </reaction>
</comment>
<feature type="binding site" evidence="4">
    <location>
        <position position="144"/>
    </location>
    <ligand>
        <name>S-adenosyl-L-methionine</name>
        <dbReference type="ChEBI" id="CHEBI:59789"/>
    </ligand>
</feature>
<dbReference type="InterPro" id="IPR050320">
    <property type="entry name" value="N5-glutamine_MTase"/>
</dbReference>
<dbReference type="NCBIfam" id="TIGR03534">
    <property type="entry name" value="RF_mod_PrmC"/>
    <property type="match status" value="1"/>
</dbReference>
<evidence type="ECO:0000259" key="5">
    <source>
        <dbReference type="Pfam" id="PF13847"/>
    </source>
</evidence>
<dbReference type="InterPro" id="IPR002052">
    <property type="entry name" value="DNA_methylase_N6_adenine_CS"/>
</dbReference>
<comment type="function">
    <text evidence="4">Methylates the class 1 translation termination release factors RF1/PrfA and RF2/PrfB on the glutamine residue of the universally conserved GGQ motif.</text>
</comment>
<comment type="caution">
    <text evidence="7">The sequence shown here is derived from an EMBL/GenBank/DDBJ whole genome shotgun (WGS) entry which is preliminary data.</text>
</comment>
<gene>
    <name evidence="4" type="primary">prmC</name>
    <name evidence="7" type="ORF">GGR24_003488</name>
</gene>
<dbReference type="InterPro" id="IPR040758">
    <property type="entry name" value="PrmC_N"/>
</dbReference>
<dbReference type="GO" id="GO:0003676">
    <property type="term" value="F:nucleic acid binding"/>
    <property type="evidence" value="ECO:0007669"/>
    <property type="project" value="InterPro"/>
</dbReference>